<comment type="caution">
    <text evidence="3">The sequence shown here is derived from an EMBL/GenBank/DDBJ whole genome shotgun (WGS) entry which is preliminary data.</text>
</comment>
<dbReference type="PROSITE" id="PS50006">
    <property type="entry name" value="FHA_DOMAIN"/>
    <property type="match status" value="1"/>
</dbReference>
<evidence type="ECO:0000313" key="4">
    <source>
        <dbReference type="Proteomes" id="UP001501183"/>
    </source>
</evidence>
<feature type="domain" description="FHA" evidence="2">
    <location>
        <begin position="32"/>
        <end position="83"/>
    </location>
</feature>
<dbReference type="Pfam" id="PF00498">
    <property type="entry name" value="FHA"/>
    <property type="match status" value="1"/>
</dbReference>
<dbReference type="EMBL" id="BAABFB010000029">
    <property type="protein sequence ID" value="GAA4476461.1"/>
    <property type="molecule type" value="Genomic_DNA"/>
</dbReference>
<dbReference type="InterPro" id="IPR036388">
    <property type="entry name" value="WH-like_DNA-bd_sf"/>
</dbReference>
<dbReference type="Proteomes" id="UP001501183">
    <property type="component" value="Unassembled WGS sequence"/>
</dbReference>
<accession>A0ABP8P025</accession>
<protein>
    <recommendedName>
        <fullName evidence="2">FHA domain-containing protein</fullName>
    </recommendedName>
</protein>
<dbReference type="Gene3D" id="2.60.200.20">
    <property type="match status" value="1"/>
</dbReference>
<dbReference type="Pfam" id="PF00196">
    <property type="entry name" value="GerE"/>
    <property type="match status" value="1"/>
</dbReference>
<name>A0ABP8P025_9NOCA</name>
<organism evidence="3 4">
    <name type="scientific">Rhodococcus olei</name>
    <dbReference type="NCBI Taxonomy" id="2161675"/>
    <lineage>
        <taxon>Bacteria</taxon>
        <taxon>Bacillati</taxon>
        <taxon>Actinomycetota</taxon>
        <taxon>Actinomycetes</taxon>
        <taxon>Mycobacteriales</taxon>
        <taxon>Nocardiaceae</taxon>
        <taxon>Rhodococcus</taxon>
    </lineage>
</organism>
<evidence type="ECO:0000256" key="1">
    <source>
        <dbReference type="ARBA" id="ARBA00022553"/>
    </source>
</evidence>
<dbReference type="InterPro" id="IPR016032">
    <property type="entry name" value="Sig_transdc_resp-reg_C-effctor"/>
</dbReference>
<dbReference type="InterPro" id="IPR000792">
    <property type="entry name" value="Tscrpt_reg_LuxR_C"/>
</dbReference>
<dbReference type="SUPFAM" id="SSF49879">
    <property type="entry name" value="SMAD/FHA domain"/>
    <property type="match status" value="1"/>
</dbReference>
<dbReference type="InterPro" id="IPR008984">
    <property type="entry name" value="SMAD_FHA_dom_sf"/>
</dbReference>
<sequence>MTTDGVELARLTLSDGRGGQVRWELTPDHPRVTVGRSTESELSLPGDDEVSRLHAVLEYVGGHWTIVDDGLSRNGTFVNGDRITGRRRLRPGDSVRVGGTAMTYQEFGGVADDATMVAGSVPNIRMLTQTQRSVLIALCRPYKHGAAFANPASNQQIAEELFLTVDTVKAHLRTLFGKFGVEDLPQNQKRVALAERALHSGLVTSHDL</sequence>
<evidence type="ECO:0000259" key="2">
    <source>
        <dbReference type="PROSITE" id="PS50006"/>
    </source>
</evidence>
<dbReference type="CDD" id="cd00060">
    <property type="entry name" value="FHA"/>
    <property type="match status" value="1"/>
</dbReference>
<gene>
    <name evidence="3" type="ORF">GCM10023094_16420</name>
</gene>
<reference evidence="4" key="1">
    <citation type="journal article" date="2019" name="Int. J. Syst. Evol. Microbiol.">
        <title>The Global Catalogue of Microorganisms (GCM) 10K type strain sequencing project: providing services to taxonomists for standard genome sequencing and annotation.</title>
        <authorList>
            <consortium name="The Broad Institute Genomics Platform"/>
            <consortium name="The Broad Institute Genome Sequencing Center for Infectious Disease"/>
            <person name="Wu L."/>
            <person name="Ma J."/>
        </authorList>
    </citation>
    <scope>NUCLEOTIDE SEQUENCE [LARGE SCALE GENOMIC DNA]</scope>
    <source>
        <strain evidence="4">JCM 32206</strain>
    </source>
</reference>
<dbReference type="Gene3D" id="1.10.10.10">
    <property type="entry name" value="Winged helix-like DNA-binding domain superfamily/Winged helix DNA-binding domain"/>
    <property type="match status" value="1"/>
</dbReference>
<keyword evidence="1" id="KW-0597">Phosphoprotein</keyword>
<proteinExistence type="predicted"/>
<dbReference type="SUPFAM" id="SSF46894">
    <property type="entry name" value="C-terminal effector domain of the bipartite response regulators"/>
    <property type="match status" value="1"/>
</dbReference>
<evidence type="ECO:0000313" key="3">
    <source>
        <dbReference type="EMBL" id="GAA4476461.1"/>
    </source>
</evidence>
<keyword evidence="4" id="KW-1185">Reference proteome</keyword>
<dbReference type="SMART" id="SM00240">
    <property type="entry name" value="FHA"/>
    <property type="match status" value="1"/>
</dbReference>
<dbReference type="SMART" id="SM00421">
    <property type="entry name" value="HTH_LUXR"/>
    <property type="match status" value="1"/>
</dbReference>
<dbReference type="InterPro" id="IPR000253">
    <property type="entry name" value="FHA_dom"/>
</dbReference>